<sequence>MSHIRSFLREEERTHCSSAASEEAVSFKDPRFGREEQGFDINHRDDEVLVFESSPRKESSSIQSWREQVEVDIQGAEKMVMVMVLV</sequence>
<gene>
    <name evidence="2" type="ORF">ARMOST_18789</name>
</gene>
<feature type="region of interest" description="Disordered" evidence="1">
    <location>
        <begin position="1"/>
        <end position="31"/>
    </location>
</feature>
<protein>
    <submittedName>
        <fullName evidence="2">Uncharacterized protein</fullName>
    </submittedName>
</protein>
<name>A0A284S2T4_ARMOS</name>
<proteinExistence type="predicted"/>
<organism evidence="2 3">
    <name type="scientific">Armillaria ostoyae</name>
    <name type="common">Armillaria root rot fungus</name>
    <dbReference type="NCBI Taxonomy" id="47428"/>
    <lineage>
        <taxon>Eukaryota</taxon>
        <taxon>Fungi</taxon>
        <taxon>Dikarya</taxon>
        <taxon>Basidiomycota</taxon>
        <taxon>Agaricomycotina</taxon>
        <taxon>Agaricomycetes</taxon>
        <taxon>Agaricomycetidae</taxon>
        <taxon>Agaricales</taxon>
        <taxon>Marasmiineae</taxon>
        <taxon>Physalacriaceae</taxon>
        <taxon>Armillaria</taxon>
    </lineage>
</organism>
<evidence type="ECO:0000256" key="1">
    <source>
        <dbReference type="SAM" id="MobiDB-lite"/>
    </source>
</evidence>
<reference evidence="3" key="1">
    <citation type="journal article" date="2017" name="Nat. Ecol. Evol.">
        <title>Genome expansion and lineage-specific genetic innovations in the forest pathogenic fungi Armillaria.</title>
        <authorList>
            <person name="Sipos G."/>
            <person name="Prasanna A.N."/>
            <person name="Walter M.C."/>
            <person name="O'Connor E."/>
            <person name="Balint B."/>
            <person name="Krizsan K."/>
            <person name="Kiss B."/>
            <person name="Hess J."/>
            <person name="Varga T."/>
            <person name="Slot J."/>
            <person name="Riley R."/>
            <person name="Boka B."/>
            <person name="Rigling D."/>
            <person name="Barry K."/>
            <person name="Lee J."/>
            <person name="Mihaltcheva S."/>
            <person name="LaButti K."/>
            <person name="Lipzen A."/>
            <person name="Waldron R."/>
            <person name="Moloney N.M."/>
            <person name="Sperisen C."/>
            <person name="Kredics L."/>
            <person name="Vagvoelgyi C."/>
            <person name="Patrignani A."/>
            <person name="Fitzpatrick D."/>
            <person name="Nagy I."/>
            <person name="Doyle S."/>
            <person name="Anderson J.B."/>
            <person name="Grigoriev I.V."/>
            <person name="Gueldener U."/>
            <person name="Muensterkoetter M."/>
            <person name="Nagy L.G."/>
        </authorList>
    </citation>
    <scope>NUCLEOTIDE SEQUENCE [LARGE SCALE GENOMIC DNA]</scope>
    <source>
        <strain evidence="3">C18/9</strain>
    </source>
</reference>
<accession>A0A284S2T4</accession>
<dbReference type="OrthoDB" id="3056789at2759"/>
<evidence type="ECO:0000313" key="3">
    <source>
        <dbReference type="Proteomes" id="UP000219338"/>
    </source>
</evidence>
<keyword evidence="3" id="KW-1185">Reference proteome</keyword>
<dbReference type="AlphaFoldDB" id="A0A284S2T4"/>
<evidence type="ECO:0000313" key="2">
    <source>
        <dbReference type="EMBL" id="SJL15296.1"/>
    </source>
</evidence>
<dbReference type="Proteomes" id="UP000219338">
    <property type="component" value="Unassembled WGS sequence"/>
</dbReference>
<dbReference type="EMBL" id="FUEG01000028">
    <property type="protein sequence ID" value="SJL15296.1"/>
    <property type="molecule type" value="Genomic_DNA"/>
</dbReference>